<dbReference type="PANTHER" id="PTHR30121">
    <property type="entry name" value="UNCHARACTERIZED PROTEIN YJGR-RELATED"/>
    <property type="match status" value="1"/>
</dbReference>
<dbReference type="SUPFAM" id="SSF52540">
    <property type="entry name" value="P-loop containing nucleoside triphosphate hydrolases"/>
    <property type="match status" value="1"/>
</dbReference>
<name>A0ABR9DSP3_9MICO</name>
<dbReference type="InterPro" id="IPR051162">
    <property type="entry name" value="T4SS_component"/>
</dbReference>
<feature type="domain" description="Helicase HerA-like C-terminal" evidence="3">
    <location>
        <begin position="126"/>
        <end position="558"/>
    </location>
</feature>
<feature type="coiled-coil region" evidence="1">
    <location>
        <begin position="11"/>
        <end position="50"/>
    </location>
</feature>
<protein>
    <submittedName>
        <fullName evidence="4">DUF853 family protein</fullName>
    </submittedName>
</protein>
<feature type="region of interest" description="Disordered" evidence="2">
    <location>
        <begin position="62"/>
        <end position="90"/>
    </location>
</feature>
<gene>
    <name evidence="4" type="ORF">IGS67_11515</name>
</gene>
<dbReference type="Proteomes" id="UP000642107">
    <property type="component" value="Unassembled WGS sequence"/>
</dbReference>
<organism evidence="4 5">
    <name type="scientific">Flavimobilis rhizosphaerae</name>
    <dbReference type="NCBI Taxonomy" id="2775421"/>
    <lineage>
        <taxon>Bacteria</taxon>
        <taxon>Bacillati</taxon>
        <taxon>Actinomycetota</taxon>
        <taxon>Actinomycetes</taxon>
        <taxon>Micrococcales</taxon>
        <taxon>Jonesiaceae</taxon>
        <taxon>Flavimobilis</taxon>
    </lineage>
</organism>
<accession>A0ABR9DSP3</accession>
<keyword evidence="5" id="KW-1185">Reference proteome</keyword>
<evidence type="ECO:0000313" key="4">
    <source>
        <dbReference type="EMBL" id="MBD9700111.1"/>
    </source>
</evidence>
<dbReference type="PANTHER" id="PTHR30121:SF6">
    <property type="entry name" value="SLR6007 PROTEIN"/>
    <property type="match status" value="1"/>
</dbReference>
<feature type="compositionally biased region" description="Pro residues" evidence="2">
    <location>
        <begin position="62"/>
        <end position="74"/>
    </location>
</feature>
<evidence type="ECO:0000259" key="3">
    <source>
        <dbReference type="Pfam" id="PF05872"/>
    </source>
</evidence>
<dbReference type="InterPro" id="IPR027417">
    <property type="entry name" value="P-loop_NTPase"/>
</dbReference>
<dbReference type="Pfam" id="PF05872">
    <property type="entry name" value="HerA_C"/>
    <property type="match status" value="1"/>
</dbReference>
<dbReference type="RefSeq" id="WP_192281123.1">
    <property type="nucleotide sequence ID" value="NZ_JACZDF010000006.1"/>
</dbReference>
<evidence type="ECO:0000313" key="5">
    <source>
        <dbReference type="Proteomes" id="UP000642107"/>
    </source>
</evidence>
<evidence type="ECO:0000256" key="2">
    <source>
        <dbReference type="SAM" id="MobiDB-lite"/>
    </source>
</evidence>
<dbReference type="EMBL" id="JACZDF010000006">
    <property type="protein sequence ID" value="MBD9700111.1"/>
    <property type="molecule type" value="Genomic_DNA"/>
</dbReference>
<dbReference type="InterPro" id="IPR033186">
    <property type="entry name" value="HerA_C"/>
</dbReference>
<keyword evidence="1" id="KW-0175">Coiled coil</keyword>
<reference evidence="4 5" key="1">
    <citation type="submission" date="2020-09" db="EMBL/GenBank/DDBJ databases">
        <title>Flavimobilis rhizosphaerae sp. nov., isolated from rhizosphere soil of Spartina alterniflora.</title>
        <authorList>
            <person name="Hanqin C."/>
        </authorList>
    </citation>
    <scope>NUCLEOTIDE SEQUENCE [LARGE SCALE GENOMIC DNA]</scope>
    <source>
        <strain evidence="4 5">GY 10621</strain>
    </source>
</reference>
<evidence type="ECO:0000256" key="1">
    <source>
        <dbReference type="SAM" id="Coils"/>
    </source>
</evidence>
<dbReference type="Gene3D" id="3.40.50.300">
    <property type="entry name" value="P-loop containing nucleotide triphosphate hydrolases"/>
    <property type="match status" value="2"/>
</dbReference>
<proteinExistence type="predicted"/>
<feature type="region of interest" description="Disordered" evidence="2">
    <location>
        <begin position="595"/>
        <end position="629"/>
    </location>
</feature>
<comment type="caution">
    <text evidence="4">The sequence shown here is derived from an EMBL/GenBank/DDBJ whole genome shotgun (WGS) entry which is preliminary data.</text>
</comment>
<sequence length="647" mass="67349">MSEAAAPSTDLAALRAAAAQAAADAAEARAAAAQAALEAAEAQLAAATGATTAAAAVAPQPAVPPAPVADPAPSAPAGATDASVEEPGLDGWARTVRDGYTFKGSTLRLGALLEADTDGQATPVPAVQVGLPLAMLNRHGLVAGATGTGKTRTLQGMAEELSTAGVPVFLADIKGDLSGVAVPGTGNEKLLARTSSLGQDWTPTAFPTELYTLGGLGTGVPIRTTITDFGPILLAKVLGLNETQESSLGLVFHWADTQGLALLDLKDLRSVIAYLVSDEGKVELKGIGGLSAATAGVLLRELVGLEAQGAAAFFGEPAFETADLLRLAPDGRGVISALELPAVQDRPQLFSTFLMWLLADLFSELPEVGDVDKPRLVFFFDEAHLLFNGASKDFLAQVVQTVRLIRSKGVGVFFVTQSPKDVPADVLAQLGNRVQHALRAFTPDDAAALRAAARTYPTSEYDLERLLQELGTGEAIVTVLTEKGAPTPVAWTRLRAPQGSMDPAPAATLEALVAASPSNARYGTPIDNESAYELLEARVAADRAQAEADKLAKEQAAAAEKLAAEQAKAEARAAAEAEREAKKQAAELERMRARLERDAHRGTSRSGGTSRTQKSSIEKGLESLVRSAGTQLGREITRTIFGTRKRR</sequence>